<proteinExistence type="predicted"/>
<dbReference type="Proteomes" id="UP000241514">
    <property type="component" value="Unassembled WGS sequence"/>
</dbReference>
<dbReference type="AlphaFoldDB" id="A0A2T4D915"/>
<reference evidence="1 2" key="1">
    <citation type="submission" date="2018-03" db="EMBL/GenBank/DDBJ databases">
        <title>Cross-interface Injection: A General Nanoliter Liquid Handling Method Applied to Single Cells Genome Amplification Automated Nanoliter Liquid Handling Applied to Single Cell Multiple Displacement Amplification.</title>
        <authorList>
            <person name="Yun J."/>
            <person name="Xu P."/>
            <person name="Xu J."/>
            <person name="Dai X."/>
            <person name="Wang Y."/>
            <person name="Zheng X."/>
            <person name="Cao C."/>
            <person name="Yi Q."/>
            <person name="Zhu Y."/>
            <person name="Wang L."/>
            <person name="Dong Z."/>
            <person name="Huang Y."/>
            <person name="Huang L."/>
            <person name="Du W."/>
        </authorList>
    </citation>
    <scope>NUCLEOTIDE SEQUENCE [LARGE SCALE GENOMIC DNA]</scope>
    <source>
        <strain evidence="1 2">A9-4</strain>
    </source>
</reference>
<protein>
    <submittedName>
        <fullName evidence="1">Uncharacterized protein</fullName>
    </submittedName>
</protein>
<evidence type="ECO:0000313" key="1">
    <source>
        <dbReference type="EMBL" id="PTB90280.1"/>
    </source>
</evidence>
<sequence length="208" mass="22862">MTAKPLYQLVTLALALTVLITLGTSIFALVMPLLDEQLLTTWQVVFDESSVTTVVSEQGWALASNQGQLSIETNSFGFALSRAVTILLIGGLIIHTLCWLREFIGTLSTGRPFQQNTPTLLKRVGVTLLVISAVLYLEVFARFYLFIPNATDIAEFAFIYLKVSTSEGVFFIYPNVQWGLIVGGLFVLAIAQAFSLGVTIQTENDEFI</sequence>
<accession>A0A2T4D915</accession>
<dbReference type="EMBL" id="PYVG01000002">
    <property type="protein sequence ID" value="PTB90280.1"/>
    <property type="molecule type" value="Genomic_DNA"/>
</dbReference>
<organism evidence="1 2">
    <name type="scientific">Pseudidiomarina aestuarii</name>
    <dbReference type="NCBI Taxonomy" id="624146"/>
    <lineage>
        <taxon>Bacteria</taxon>
        <taxon>Pseudomonadati</taxon>
        <taxon>Pseudomonadota</taxon>
        <taxon>Gammaproteobacteria</taxon>
        <taxon>Alteromonadales</taxon>
        <taxon>Idiomarinaceae</taxon>
        <taxon>Pseudidiomarina</taxon>
    </lineage>
</organism>
<evidence type="ECO:0000313" key="2">
    <source>
        <dbReference type="Proteomes" id="UP000241514"/>
    </source>
</evidence>
<gene>
    <name evidence="1" type="ORF">C9928_00745</name>
</gene>
<name>A0A2T4D915_9GAMM</name>
<comment type="caution">
    <text evidence="1">The sequence shown here is derived from an EMBL/GenBank/DDBJ whole genome shotgun (WGS) entry which is preliminary data.</text>
</comment>